<keyword evidence="1" id="KW-1133">Transmembrane helix</keyword>
<feature type="transmembrane region" description="Helical" evidence="1">
    <location>
        <begin position="16"/>
        <end position="33"/>
    </location>
</feature>
<protein>
    <submittedName>
        <fullName evidence="2">Septum formation initiator</fullName>
    </submittedName>
</protein>
<accession>A0A0G0P3L5</accession>
<name>A0A0G0P3L5_9BACT</name>
<evidence type="ECO:0000313" key="3">
    <source>
        <dbReference type="Proteomes" id="UP000034774"/>
    </source>
</evidence>
<keyword evidence="1" id="KW-0472">Membrane</keyword>
<evidence type="ECO:0000256" key="1">
    <source>
        <dbReference type="SAM" id="Phobius"/>
    </source>
</evidence>
<comment type="caution">
    <text evidence="2">The sequence shown here is derived from an EMBL/GenBank/DDBJ whole genome shotgun (WGS) entry which is preliminary data.</text>
</comment>
<evidence type="ECO:0000313" key="2">
    <source>
        <dbReference type="EMBL" id="KKQ92689.1"/>
    </source>
</evidence>
<reference evidence="2 3" key="1">
    <citation type="journal article" date="2015" name="Nature">
        <title>rRNA introns, odd ribosomes, and small enigmatic genomes across a large radiation of phyla.</title>
        <authorList>
            <person name="Brown C.T."/>
            <person name="Hug L.A."/>
            <person name="Thomas B.C."/>
            <person name="Sharon I."/>
            <person name="Castelle C.J."/>
            <person name="Singh A."/>
            <person name="Wilkins M.J."/>
            <person name="Williams K.H."/>
            <person name="Banfield J.F."/>
        </authorList>
    </citation>
    <scope>NUCLEOTIDE SEQUENCE [LARGE SCALE GENOMIC DNA]</scope>
</reference>
<organism evidence="2 3">
    <name type="scientific">Candidatus Woesebacteria bacterium GW2011_GWB1_39_10</name>
    <dbReference type="NCBI Taxonomy" id="1618572"/>
    <lineage>
        <taxon>Bacteria</taxon>
        <taxon>Candidatus Woeseibacteriota</taxon>
    </lineage>
</organism>
<proteinExistence type="predicted"/>
<dbReference type="Proteomes" id="UP000034774">
    <property type="component" value="Unassembled WGS sequence"/>
</dbReference>
<dbReference type="AlphaFoldDB" id="A0A0G0P3L5"/>
<dbReference type="EMBL" id="LBVU01000001">
    <property type="protein sequence ID" value="KKQ92689.1"/>
    <property type="molecule type" value="Genomic_DNA"/>
</dbReference>
<dbReference type="InterPro" id="IPR007060">
    <property type="entry name" value="FtsL/DivIC"/>
</dbReference>
<sequence>MKNDFVKRLKVKFDKLGGYVIWILVVLLTLSLVQNIGKVKRIRGEIAAEKAKIVKMKAANEILANQVAQAQKPEFIDKEIRNKLGLVKTGETIVVLPNEEVLRSLAPKLETEQEALPDPNWKKWVNLFLLQK</sequence>
<gene>
    <name evidence="2" type="ORF">UT17_C0001G0068</name>
</gene>
<keyword evidence="1" id="KW-0812">Transmembrane</keyword>
<dbReference type="Pfam" id="PF04977">
    <property type="entry name" value="DivIC"/>
    <property type="match status" value="1"/>
</dbReference>